<dbReference type="InterPro" id="IPR024529">
    <property type="entry name" value="ECF_trnsprt_substrate-spec"/>
</dbReference>
<dbReference type="RefSeq" id="WP_095406495.1">
    <property type="nucleotide sequence ID" value="NZ_NOJZ02000048.1"/>
</dbReference>
<dbReference type="AlphaFoldDB" id="A0A371IPT3"/>
<reference evidence="2 3" key="1">
    <citation type="journal article" date="2017" name="Genome Announc.">
        <title>Draft Genome Sequence of Romboutsia maritimum sp. nov. Strain CCRI-22766(T), Isolated from Coastal Estuarine Mud.</title>
        <authorList>
            <person name="Maheux A.F."/>
            <person name="Boudreau D.K."/>
            <person name="Berube E."/>
            <person name="Boissinot M."/>
            <person name="Raymond F."/>
            <person name="Brodeur S."/>
            <person name="Corbeil J."/>
            <person name="Brightwell G."/>
            <person name="Broda D."/>
            <person name="Omar R.F."/>
            <person name="Bergeron M.G."/>
        </authorList>
    </citation>
    <scope>NUCLEOTIDE SEQUENCE [LARGE SCALE GENOMIC DNA]</scope>
    <source>
        <strain evidence="2 3">CCRI-22766</strain>
    </source>
</reference>
<keyword evidence="1" id="KW-0472">Membrane</keyword>
<keyword evidence="3" id="KW-1185">Reference proteome</keyword>
<dbReference type="OrthoDB" id="9815422at2"/>
<keyword evidence="1" id="KW-0812">Transmembrane</keyword>
<organism evidence="2 3">
    <name type="scientific">Romboutsia maritimum</name>
    <dbReference type="NCBI Taxonomy" id="2020948"/>
    <lineage>
        <taxon>Bacteria</taxon>
        <taxon>Bacillati</taxon>
        <taxon>Bacillota</taxon>
        <taxon>Clostridia</taxon>
        <taxon>Peptostreptococcales</taxon>
        <taxon>Peptostreptococcaceae</taxon>
        <taxon>Romboutsia</taxon>
    </lineage>
</organism>
<gene>
    <name evidence="2" type="ORF">CHF27_013165</name>
</gene>
<protein>
    <submittedName>
        <fullName evidence="2">ECF transporter S component</fullName>
    </submittedName>
</protein>
<evidence type="ECO:0000313" key="3">
    <source>
        <dbReference type="Proteomes" id="UP000243494"/>
    </source>
</evidence>
<feature type="transmembrane region" description="Helical" evidence="1">
    <location>
        <begin position="101"/>
        <end position="127"/>
    </location>
</feature>
<feature type="transmembrane region" description="Helical" evidence="1">
    <location>
        <begin position="133"/>
        <end position="162"/>
    </location>
</feature>
<feature type="transmembrane region" description="Helical" evidence="1">
    <location>
        <begin position="74"/>
        <end position="94"/>
    </location>
</feature>
<dbReference type="Gene3D" id="1.10.1760.20">
    <property type="match status" value="1"/>
</dbReference>
<feature type="transmembrane region" description="Helical" evidence="1">
    <location>
        <begin position="38"/>
        <end position="62"/>
    </location>
</feature>
<accession>A0A371IPT3</accession>
<dbReference type="Pfam" id="PF12822">
    <property type="entry name" value="ECF_trnsprt"/>
    <property type="match status" value="1"/>
</dbReference>
<dbReference type="Proteomes" id="UP000243494">
    <property type="component" value="Unassembled WGS sequence"/>
</dbReference>
<evidence type="ECO:0000313" key="2">
    <source>
        <dbReference type="EMBL" id="RDY22489.1"/>
    </source>
</evidence>
<dbReference type="GO" id="GO:0022857">
    <property type="term" value="F:transmembrane transporter activity"/>
    <property type="evidence" value="ECO:0007669"/>
    <property type="project" value="InterPro"/>
</dbReference>
<name>A0A371IPT3_9FIRM</name>
<keyword evidence="1" id="KW-1133">Transmembrane helix</keyword>
<sequence>MKTKNLVLSGIFIAFGVILPMFFHTFKLAGPMFLPMHIPVLIAGFLLGPLCGAFVGILTPILSGFMTGMPPLVPVMPIMAFELCGYGLVTGLVFSKTKKIYVSLITGMVTGRLFAIVGAFVVSLTIAPKISPIAYVVGGLSTAIPGMVIQLIFIPILIRLMLKNPEISKSLS</sequence>
<proteinExistence type="predicted"/>
<feature type="transmembrane region" description="Helical" evidence="1">
    <location>
        <begin position="6"/>
        <end position="26"/>
    </location>
</feature>
<evidence type="ECO:0000256" key="1">
    <source>
        <dbReference type="SAM" id="Phobius"/>
    </source>
</evidence>
<dbReference type="EMBL" id="NOJZ02000048">
    <property type="protein sequence ID" value="RDY22489.1"/>
    <property type="molecule type" value="Genomic_DNA"/>
</dbReference>
<comment type="caution">
    <text evidence="2">The sequence shown here is derived from an EMBL/GenBank/DDBJ whole genome shotgun (WGS) entry which is preliminary data.</text>
</comment>